<sequence length="748" mass="84337">MKAHALAFLEVVNAIFVQLLTLGGFVMLFVPFLQILFFPNKEKEKLEGRLEIVRATVSNLGEKQELSKFERNLLKKFEDIIEDRKNAEQELVNVNQKMAVLRYCSIVWYRIALFFASKRIGDSINDAIKDKNDFQGLVDPKDRRPDQNMPVKPLAIGREEDKKAIQERIKEYSSNGTKVLIIPIVGISGVGKTTLAKVVLKDEENFNLKMFVRFPIKDEKKSEETASPENDMEQLVKELTRAATEEKSEESNWEQPKEILQEKLKGKKYLLVLDDVWIMETDIRRLTRWKELETQLMAGEPGSLIIVTARNSCLGRAVSNTGDPYILGSLSEDNSWSLLAQLAFKSGPGEEKPELQDVGKEILQKCGGNPLAITRVAKLLLGKETYLEWLDVKKQLSESTKEDFDILATLREWRSAVVVANGGKAKAEIVPEQPIHLLSPKNLSKLTIQKCPELTSIPFHPDVEELKLIKVRGALIQQSMAVAAPISPTTAATSSLPLPKLKSLEISSCEDLVSLPEGWLENLTSIECLVIRSCVKLESLSGETHHPTGPDSRTSRGKQLDLSRKEDNSQGFGNLRTLRFFHLPKLTSLPRWMQQLTALLTLKSPEHNFSDEENDKPGLRSLRWMQLSDLPELVSLPEVLQHAKALENLEITSCPGLMSLPDWFGNLTSLRQIKISHCNKLESLPEAMRGLSALQVLTIWKCQHLTETCQEDWPNISQIPCVFLDGKRLRSEESSSTSLPWKRGEPQA</sequence>
<dbReference type="InterPro" id="IPR027417">
    <property type="entry name" value="P-loop_NTPase"/>
</dbReference>
<dbReference type="Proteomes" id="UP001415857">
    <property type="component" value="Unassembled WGS sequence"/>
</dbReference>
<evidence type="ECO:0000313" key="8">
    <source>
        <dbReference type="EMBL" id="KAK9266447.1"/>
    </source>
</evidence>
<keyword evidence="5" id="KW-0812">Transmembrane</keyword>
<dbReference type="Pfam" id="PF25019">
    <property type="entry name" value="LRR_R13L1-DRL21"/>
    <property type="match status" value="1"/>
</dbReference>
<keyword evidence="9" id="KW-1185">Reference proteome</keyword>
<evidence type="ECO:0000313" key="9">
    <source>
        <dbReference type="Proteomes" id="UP001415857"/>
    </source>
</evidence>
<dbReference type="PANTHER" id="PTHR36766">
    <property type="entry name" value="PLANT BROAD-SPECTRUM MILDEW RESISTANCE PROTEIN RPW8"/>
    <property type="match status" value="1"/>
</dbReference>
<evidence type="ECO:0000259" key="7">
    <source>
        <dbReference type="Pfam" id="PF25019"/>
    </source>
</evidence>
<dbReference type="Gene3D" id="1.10.8.430">
    <property type="entry name" value="Helical domain of apoptotic protease-activating factors"/>
    <property type="match status" value="1"/>
</dbReference>
<dbReference type="InterPro" id="IPR032675">
    <property type="entry name" value="LRR_dom_sf"/>
</dbReference>
<dbReference type="Gene3D" id="3.40.50.300">
    <property type="entry name" value="P-loop containing nucleotide triphosphate hydrolases"/>
    <property type="match status" value="1"/>
</dbReference>
<evidence type="ECO:0008006" key="10">
    <source>
        <dbReference type="Google" id="ProtNLM"/>
    </source>
</evidence>
<evidence type="ECO:0000256" key="1">
    <source>
        <dbReference type="ARBA" id="ARBA00022614"/>
    </source>
</evidence>
<dbReference type="SUPFAM" id="SSF52540">
    <property type="entry name" value="P-loop containing nucleoside triphosphate hydrolases"/>
    <property type="match status" value="1"/>
</dbReference>
<feature type="coiled-coil region" evidence="3">
    <location>
        <begin position="43"/>
        <end position="97"/>
    </location>
</feature>
<protein>
    <recommendedName>
        <fullName evidence="10">NB-ARC domain-containing protein</fullName>
    </recommendedName>
</protein>
<keyword evidence="2" id="KW-0611">Plant defense</keyword>
<evidence type="ECO:0000259" key="6">
    <source>
        <dbReference type="Pfam" id="PF00931"/>
    </source>
</evidence>
<reference evidence="8 9" key="1">
    <citation type="journal article" date="2024" name="Plant J.">
        <title>Genome sequences and population genomics reveal climatic adaptation and genomic divergence between two closely related sweetgum species.</title>
        <authorList>
            <person name="Xu W.Q."/>
            <person name="Ren C.Q."/>
            <person name="Zhang X.Y."/>
            <person name="Comes H.P."/>
            <person name="Liu X.H."/>
            <person name="Li Y.G."/>
            <person name="Kettle C.J."/>
            <person name="Jalonen R."/>
            <person name="Gaisberger H."/>
            <person name="Ma Y.Z."/>
            <person name="Qiu Y.X."/>
        </authorList>
    </citation>
    <scope>NUCLEOTIDE SEQUENCE [LARGE SCALE GENOMIC DNA]</scope>
    <source>
        <strain evidence="8">Hangzhou</strain>
    </source>
</reference>
<dbReference type="PANTHER" id="PTHR36766:SF40">
    <property type="entry name" value="DISEASE RESISTANCE PROTEIN RGA3"/>
    <property type="match status" value="1"/>
</dbReference>
<keyword evidence="5" id="KW-0472">Membrane</keyword>
<feature type="domain" description="NB-ARC" evidence="6">
    <location>
        <begin position="159"/>
        <end position="345"/>
    </location>
</feature>
<name>A0AAP0N4C2_LIQFO</name>
<dbReference type="AlphaFoldDB" id="A0AAP0N4C2"/>
<proteinExistence type="predicted"/>
<dbReference type="Gene3D" id="3.80.10.10">
    <property type="entry name" value="Ribonuclease Inhibitor"/>
    <property type="match status" value="2"/>
</dbReference>
<feature type="compositionally biased region" description="Basic and acidic residues" evidence="4">
    <location>
        <begin position="558"/>
        <end position="568"/>
    </location>
</feature>
<keyword evidence="3" id="KW-0175">Coiled coil</keyword>
<feature type="domain" description="R13L1/DRL21-like LRR repeat region" evidence="7">
    <location>
        <begin position="638"/>
        <end position="702"/>
    </location>
</feature>
<dbReference type="Pfam" id="PF00931">
    <property type="entry name" value="NB-ARC"/>
    <property type="match status" value="1"/>
</dbReference>
<comment type="caution">
    <text evidence="8">The sequence shown here is derived from an EMBL/GenBank/DDBJ whole genome shotgun (WGS) entry which is preliminary data.</text>
</comment>
<dbReference type="PRINTS" id="PR00364">
    <property type="entry name" value="DISEASERSIST"/>
</dbReference>
<dbReference type="SUPFAM" id="SSF52058">
    <property type="entry name" value="L domain-like"/>
    <property type="match status" value="1"/>
</dbReference>
<evidence type="ECO:0000256" key="5">
    <source>
        <dbReference type="SAM" id="Phobius"/>
    </source>
</evidence>
<dbReference type="GO" id="GO:0043531">
    <property type="term" value="F:ADP binding"/>
    <property type="evidence" value="ECO:0007669"/>
    <property type="project" value="InterPro"/>
</dbReference>
<evidence type="ECO:0000256" key="4">
    <source>
        <dbReference type="SAM" id="MobiDB-lite"/>
    </source>
</evidence>
<dbReference type="InterPro" id="IPR056789">
    <property type="entry name" value="LRR_R13L1-DRL21"/>
</dbReference>
<keyword evidence="1" id="KW-0433">Leucine-rich repeat</keyword>
<organism evidence="8 9">
    <name type="scientific">Liquidambar formosana</name>
    <name type="common">Formosan gum</name>
    <dbReference type="NCBI Taxonomy" id="63359"/>
    <lineage>
        <taxon>Eukaryota</taxon>
        <taxon>Viridiplantae</taxon>
        <taxon>Streptophyta</taxon>
        <taxon>Embryophyta</taxon>
        <taxon>Tracheophyta</taxon>
        <taxon>Spermatophyta</taxon>
        <taxon>Magnoliopsida</taxon>
        <taxon>eudicotyledons</taxon>
        <taxon>Gunneridae</taxon>
        <taxon>Pentapetalae</taxon>
        <taxon>Saxifragales</taxon>
        <taxon>Altingiaceae</taxon>
        <taxon>Liquidambar</taxon>
    </lineage>
</organism>
<gene>
    <name evidence="8" type="ORF">L1049_012463</name>
</gene>
<evidence type="ECO:0000256" key="3">
    <source>
        <dbReference type="SAM" id="Coils"/>
    </source>
</evidence>
<dbReference type="EMBL" id="JBBPBK010000134">
    <property type="protein sequence ID" value="KAK9266447.1"/>
    <property type="molecule type" value="Genomic_DNA"/>
</dbReference>
<dbReference type="GO" id="GO:0006952">
    <property type="term" value="P:defense response"/>
    <property type="evidence" value="ECO:0007669"/>
    <property type="project" value="UniProtKB-KW"/>
</dbReference>
<accession>A0AAP0N4C2</accession>
<dbReference type="InterPro" id="IPR042197">
    <property type="entry name" value="Apaf_helical"/>
</dbReference>
<keyword evidence="5" id="KW-1133">Transmembrane helix</keyword>
<feature type="transmembrane region" description="Helical" evidence="5">
    <location>
        <begin position="15"/>
        <end position="38"/>
    </location>
</feature>
<feature type="region of interest" description="Disordered" evidence="4">
    <location>
        <begin position="541"/>
        <end position="568"/>
    </location>
</feature>
<evidence type="ECO:0000256" key="2">
    <source>
        <dbReference type="ARBA" id="ARBA00022821"/>
    </source>
</evidence>
<dbReference type="InterPro" id="IPR002182">
    <property type="entry name" value="NB-ARC"/>
</dbReference>